<feature type="transmembrane region" description="Helical" evidence="6">
    <location>
        <begin position="203"/>
        <end position="220"/>
    </location>
</feature>
<name>A0ABR2VVE2_9FUNG</name>
<keyword evidence="2 6" id="KW-0812">Transmembrane</keyword>
<dbReference type="InterPro" id="IPR001902">
    <property type="entry name" value="SLC26A/SulP_fam"/>
</dbReference>
<evidence type="ECO:0000256" key="1">
    <source>
        <dbReference type="ARBA" id="ARBA00004141"/>
    </source>
</evidence>
<keyword evidence="3 6" id="KW-1133">Transmembrane helix</keyword>
<feature type="transmembrane region" description="Helical" evidence="6">
    <location>
        <begin position="386"/>
        <end position="406"/>
    </location>
</feature>
<feature type="transmembrane region" description="Helical" evidence="6">
    <location>
        <begin position="418"/>
        <end position="448"/>
    </location>
</feature>
<dbReference type="Pfam" id="PF00916">
    <property type="entry name" value="Sulfate_transp"/>
    <property type="match status" value="1"/>
</dbReference>
<evidence type="ECO:0000313" key="8">
    <source>
        <dbReference type="EMBL" id="KAK9703698.1"/>
    </source>
</evidence>
<proteinExistence type="predicted"/>
<dbReference type="PANTHER" id="PTHR11814">
    <property type="entry name" value="SULFATE TRANSPORTER"/>
    <property type="match status" value="1"/>
</dbReference>
<evidence type="ECO:0000259" key="7">
    <source>
        <dbReference type="Pfam" id="PF00916"/>
    </source>
</evidence>
<evidence type="ECO:0000256" key="2">
    <source>
        <dbReference type="ARBA" id="ARBA00022692"/>
    </source>
</evidence>
<feature type="transmembrane region" description="Helical" evidence="6">
    <location>
        <begin position="122"/>
        <end position="143"/>
    </location>
</feature>
<comment type="subcellular location">
    <subcellularLocation>
        <location evidence="1">Membrane</location>
        <topology evidence="1">Multi-pass membrane protein</topology>
    </subcellularLocation>
</comment>
<feature type="region of interest" description="Disordered" evidence="5">
    <location>
        <begin position="556"/>
        <end position="588"/>
    </location>
</feature>
<keyword evidence="4 6" id="KW-0472">Membrane</keyword>
<dbReference type="InterPro" id="IPR036513">
    <property type="entry name" value="STAS_dom_sf"/>
</dbReference>
<dbReference type="NCBIfam" id="TIGR00815">
    <property type="entry name" value="sulP"/>
    <property type="match status" value="1"/>
</dbReference>
<reference evidence="8 9" key="1">
    <citation type="submission" date="2023-04" db="EMBL/GenBank/DDBJ databases">
        <title>Genome of Basidiobolus ranarum AG-B5.</title>
        <authorList>
            <person name="Stajich J.E."/>
            <person name="Carter-House D."/>
            <person name="Gryganskyi A."/>
        </authorList>
    </citation>
    <scope>NUCLEOTIDE SEQUENCE [LARGE SCALE GENOMIC DNA]</scope>
    <source>
        <strain evidence="8 9">AG-B5</strain>
    </source>
</reference>
<accession>A0ABR2VVE2</accession>
<feature type="transmembrane region" description="Helical" evidence="6">
    <location>
        <begin position="68"/>
        <end position="86"/>
    </location>
</feature>
<dbReference type="InterPro" id="IPR011547">
    <property type="entry name" value="SLC26A/SulP_dom"/>
</dbReference>
<feature type="transmembrane region" description="Helical" evidence="6">
    <location>
        <begin position="155"/>
        <end position="175"/>
    </location>
</feature>
<organism evidence="8 9">
    <name type="scientific">Basidiobolus ranarum</name>
    <dbReference type="NCBI Taxonomy" id="34480"/>
    <lineage>
        <taxon>Eukaryota</taxon>
        <taxon>Fungi</taxon>
        <taxon>Fungi incertae sedis</taxon>
        <taxon>Zoopagomycota</taxon>
        <taxon>Entomophthoromycotina</taxon>
        <taxon>Basidiobolomycetes</taxon>
        <taxon>Basidiobolales</taxon>
        <taxon>Basidiobolaceae</taxon>
        <taxon>Basidiobolus</taxon>
    </lineage>
</organism>
<feature type="transmembrane region" description="Helical" evidence="6">
    <location>
        <begin position="232"/>
        <end position="253"/>
    </location>
</feature>
<feature type="compositionally biased region" description="Basic and acidic residues" evidence="5">
    <location>
        <begin position="575"/>
        <end position="588"/>
    </location>
</feature>
<feature type="non-terminal residue" evidence="8">
    <location>
        <position position="588"/>
    </location>
</feature>
<sequence>MKTPDFMQEIVDVKEFNFSNIAKRHFPFAAWAPHYNKKWLIGDVVAGLTIGILIVPQALAYAQLATVPLQYGLYSCFIGTALYCFFGTSRDISIGPSAILSLYVGITLDTLVAKGLSPIECVISMAFLSGCIMLCMGILRLGIILDLISIPVTKGFTAGAAVTIFFSQVPSLLGITGVKAQGPLVDVLKVIIAALGRTRWQDALIGFSGIAMMMILKRFANRFSYIHPAIKMISIGRSAIVVLVYTLITFIVFKAQGNGVITVVGLIPTGFPKPAVPRLDSGFISEIIIPSVVAVLVTLIEHISGARTFARMNHYKVDSSQEMIALGVCNISSSFFSSFSVTGALSRSAVISQSGVKTPASGILSSIIVMLSINFLPPVLYYVPKATLASVIIVNIVPLVCGYKVYKELWKIQKTDMVACLLAFLVTVFTNIQTGIGVAVGFSVIISLHRVARPKWQMLGQAIDDPEIYVDRWSSDWATYPAPPGVVIFRFSESITFLNGEYFKNKVLNATYIATDPVEKGAISWGEKNWYDDLDMRIQRIRNFFTPRLPLNALPYPNEDEEKPMYNPPNTQLAIDREDLDKKSNQPK</sequence>
<feature type="domain" description="SLC26A/SulP transporter" evidence="7">
    <location>
        <begin position="40"/>
        <end position="422"/>
    </location>
</feature>
<evidence type="ECO:0000256" key="5">
    <source>
        <dbReference type="SAM" id="MobiDB-lite"/>
    </source>
</evidence>
<evidence type="ECO:0000313" key="9">
    <source>
        <dbReference type="Proteomes" id="UP001479436"/>
    </source>
</evidence>
<evidence type="ECO:0000256" key="3">
    <source>
        <dbReference type="ARBA" id="ARBA00022989"/>
    </source>
</evidence>
<feature type="transmembrane region" description="Helical" evidence="6">
    <location>
        <begin position="283"/>
        <end position="303"/>
    </location>
</feature>
<protein>
    <submittedName>
        <fullName evidence="8">Sulfate permease 2</fullName>
    </submittedName>
</protein>
<dbReference type="Proteomes" id="UP001479436">
    <property type="component" value="Unassembled WGS sequence"/>
</dbReference>
<comment type="caution">
    <text evidence="8">The sequence shown here is derived from an EMBL/GenBank/DDBJ whole genome shotgun (WGS) entry which is preliminary data.</text>
</comment>
<evidence type="ECO:0000256" key="4">
    <source>
        <dbReference type="ARBA" id="ARBA00023136"/>
    </source>
</evidence>
<feature type="transmembrane region" description="Helical" evidence="6">
    <location>
        <begin position="358"/>
        <end position="380"/>
    </location>
</feature>
<dbReference type="Gene3D" id="3.30.750.24">
    <property type="entry name" value="STAS domain"/>
    <property type="match status" value="1"/>
</dbReference>
<gene>
    <name evidence="8" type="primary">SUL2_4</name>
    <name evidence="8" type="ORF">K7432_010589</name>
</gene>
<keyword evidence="9" id="KW-1185">Reference proteome</keyword>
<dbReference type="EMBL" id="JASJQH010007614">
    <property type="protein sequence ID" value="KAK9703698.1"/>
    <property type="molecule type" value="Genomic_DNA"/>
</dbReference>
<feature type="transmembrane region" description="Helical" evidence="6">
    <location>
        <begin position="40"/>
        <end position="62"/>
    </location>
</feature>
<evidence type="ECO:0000256" key="6">
    <source>
        <dbReference type="SAM" id="Phobius"/>
    </source>
</evidence>
<feature type="transmembrane region" description="Helical" evidence="6">
    <location>
        <begin position="98"/>
        <end position="116"/>
    </location>
</feature>